<dbReference type="Pfam" id="PF09685">
    <property type="entry name" value="MamF_MmsF"/>
    <property type="match status" value="1"/>
</dbReference>
<protein>
    <recommendedName>
        <fullName evidence="8">Import component protein</fullName>
    </recommendedName>
</protein>
<reference evidence="6 7" key="1">
    <citation type="journal article" date="2015" name="Nature">
        <title>rRNA introns, odd ribosomes, and small enigmatic genomes across a large radiation of phyla.</title>
        <authorList>
            <person name="Brown C.T."/>
            <person name="Hug L.A."/>
            <person name="Thomas B.C."/>
            <person name="Sharon I."/>
            <person name="Castelle C.J."/>
            <person name="Singh A."/>
            <person name="Wilkins M.J."/>
            <person name="Williams K.H."/>
            <person name="Banfield J.F."/>
        </authorList>
    </citation>
    <scope>NUCLEOTIDE SEQUENCE [LARGE SCALE GENOMIC DNA]</scope>
</reference>
<dbReference type="EMBL" id="LCRH01000054">
    <property type="protein sequence ID" value="KKW31633.1"/>
    <property type="molecule type" value="Genomic_DNA"/>
</dbReference>
<evidence type="ECO:0000313" key="7">
    <source>
        <dbReference type="Proteomes" id="UP000034054"/>
    </source>
</evidence>
<dbReference type="GO" id="GO:0016020">
    <property type="term" value="C:membrane"/>
    <property type="evidence" value="ECO:0007669"/>
    <property type="project" value="UniProtKB-SubCell"/>
</dbReference>
<dbReference type="PANTHER" id="PTHR36460">
    <property type="entry name" value="UPF0132 DOMAIN PROTEIN (AFU_ORTHOLOGUE AFUA_3G10255)"/>
    <property type="match status" value="1"/>
</dbReference>
<evidence type="ECO:0000256" key="4">
    <source>
        <dbReference type="ARBA" id="ARBA00023136"/>
    </source>
</evidence>
<evidence type="ECO:0000313" key="6">
    <source>
        <dbReference type="EMBL" id="KKW31633.1"/>
    </source>
</evidence>
<dbReference type="PANTHER" id="PTHR36460:SF1">
    <property type="entry name" value="UPF0132 DOMAIN PROTEIN (AFU_ORTHOLOGUE AFUA_3G10255)"/>
    <property type="match status" value="1"/>
</dbReference>
<keyword evidence="3 5" id="KW-1133">Transmembrane helix</keyword>
<feature type="transmembrane region" description="Helical" evidence="5">
    <location>
        <begin position="15"/>
        <end position="32"/>
    </location>
</feature>
<feature type="transmembrane region" description="Helical" evidence="5">
    <location>
        <begin position="47"/>
        <end position="79"/>
    </location>
</feature>
<organism evidence="6 7">
    <name type="scientific">Candidatus Uhrbacteria bacterium GW2011_GWA2_52_8d</name>
    <dbReference type="NCBI Taxonomy" id="1618979"/>
    <lineage>
        <taxon>Bacteria</taxon>
        <taxon>Candidatus Uhriibacteriota</taxon>
    </lineage>
</organism>
<evidence type="ECO:0008006" key="8">
    <source>
        <dbReference type="Google" id="ProtNLM"/>
    </source>
</evidence>
<keyword evidence="4 5" id="KW-0472">Membrane</keyword>
<name>A0A0G1XK87_9BACT</name>
<comment type="caution">
    <text evidence="6">The sequence shown here is derived from an EMBL/GenBank/DDBJ whole genome shotgun (WGS) entry which is preliminary data.</text>
</comment>
<comment type="subcellular location">
    <subcellularLocation>
        <location evidence="1">Membrane</location>
        <topology evidence="1">Multi-pass membrane protein</topology>
    </subcellularLocation>
</comment>
<accession>A0A0G1XK87</accession>
<keyword evidence="2 5" id="KW-0812">Transmembrane</keyword>
<evidence type="ECO:0000256" key="1">
    <source>
        <dbReference type="ARBA" id="ARBA00004141"/>
    </source>
</evidence>
<dbReference type="AlphaFoldDB" id="A0A0G1XK87"/>
<dbReference type="Proteomes" id="UP000034054">
    <property type="component" value="Unassembled WGS sequence"/>
</dbReference>
<sequence length="101" mass="11387">MTNSITTKAGQDEKLLAALSYLWILSIVIFLIKRDSAFVQFHAKQGLVLWIASIIFWFIPVLGWFLNLIILVLVIIGFVQALNGSEWKMPVIADLASKIKL</sequence>
<evidence type="ECO:0000256" key="2">
    <source>
        <dbReference type="ARBA" id="ARBA00022692"/>
    </source>
</evidence>
<gene>
    <name evidence="6" type="ORF">UY76_C0054G0003</name>
</gene>
<proteinExistence type="predicted"/>
<evidence type="ECO:0000256" key="3">
    <source>
        <dbReference type="ARBA" id="ARBA00022989"/>
    </source>
</evidence>
<evidence type="ECO:0000256" key="5">
    <source>
        <dbReference type="SAM" id="Phobius"/>
    </source>
</evidence>
<dbReference type="InterPro" id="IPR019109">
    <property type="entry name" value="MamF_MmsF"/>
</dbReference>